<gene>
    <name evidence="4" type="ORF">D9613_009608</name>
</gene>
<feature type="compositionally biased region" description="Polar residues" evidence="1">
    <location>
        <begin position="159"/>
        <end position="176"/>
    </location>
</feature>
<dbReference type="Proteomes" id="UP000521872">
    <property type="component" value="Unassembled WGS sequence"/>
</dbReference>
<protein>
    <recommendedName>
        <fullName evidence="3">DUF6534 domain-containing protein</fullName>
    </recommendedName>
</protein>
<dbReference type="AlphaFoldDB" id="A0A8H4R4V9"/>
<keyword evidence="5" id="KW-1185">Reference proteome</keyword>
<feature type="transmembrane region" description="Helical" evidence="2">
    <location>
        <begin position="66"/>
        <end position="94"/>
    </location>
</feature>
<reference evidence="4 5" key="1">
    <citation type="submission" date="2019-12" db="EMBL/GenBank/DDBJ databases">
        <authorList>
            <person name="Floudas D."/>
            <person name="Bentzer J."/>
            <person name="Ahren D."/>
            <person name="Johansson T."/>
            <person name="Persson P."/>
            <person name="Tunlid A."/>
        </authorList>
    </citation>
    <scope>NUCLEOTIDE SEQUENCE [LARGE SCALE GENOMIC DNA]</scope>
    <source>
        <strain evidence="4 5">CBS 102.39</strain>
    </source>
</reference>
<evidence type="ECO:0000256" key="2">
    <source>
        <dbReference type="SAM" id="Phobius"/>
    </source>
</evidence>
<evidence type="ECO:0000259" key="3">
    <source>
        <dbReference type="Pfam" id="PF20152"/>
    </source>
</evidence>
<keyword evidence="2" id="KW-0812">Transmembrane</keyword>
<feature type="domain" description="DUF6534" evidence="3">
    <location>
        <begin position="38"/>
        <end position="124"/>
    </location>
</feature>
<dbReference type="EMBL" id="JAACJL010000002">
    <property type="protein sequence ID" value="KAF4622251.1"/>
    <property type="molecule type" value="Genomic_DNA"/>
</dbReference>
<dbReference type="InterPro" id="IPR045339">
    <property type="entry name" value="DUF6534"/>
</dbReference>
<accession>A0A8H4R4V9</accession>
<keyword evidence="2" id="KW-1133">Transmembrane helix</keyword>
<evidence type="ECO:0000313" key="5">
    <source>
        <dbReference type="Proteomes" id="UP000521872"/>
    </source>
</evidence>
<organism evidence="4 5">
    <name type="scientific">Agrocybe pediades</name>
    <dbReference type="NCBI Taxonomy" id="84607"/>
    <lineage>
        <taxon>Eukaryota</taxon>
        <taxon>Fungi</taxon>
        <taxon>Dikarya</taxon>
        <taxon>Basidiomycota</taxon>
        <taxon>Agaricomycotina</taxon>
        <taxon>Agaricomycetes</taxon>
        <taxon>Agaricomycetidae</taxon>
        <taxon>Agaricales</taxon>
        <taxon>Agaricineae</taxon>
        <taxon>Strophariaceae</taxon>
        <taxon>Agrocybe</taxon>
    </lineage>
</organism>
<keyword evidence="2" id="KW-0472">Membrane</keyword>
<feature type="region of interest" description="Disordered" evidence="1">
    <location>
        <begin position="157"/>
        <end position="191"/>
    </location>
</feature>
<proteinExistence type="predicted"/>
<name>A0A8H4R4V9_9AGAR</name>
<evidence type="ECO:0000313" key="4">
    <source>
        <dbReference type="EMBL" id="KAF4622251.1"/>
    </source>
</evidence>
<dbReference type="PANTHER" id="PTHR40465:SF1">
    <property type="entry name" value="DUF6534 DOMAIN-CONTAINING PROTEIN"/>
    <property type="match status" value="1"/>
</dbReference>
<dbReference type="Pfam" id="PF20152">
    <property type="entry name" value="DUF6534"/>
    <property type="match status" value="1"/>
</dbReference>
<evidence type="ECO:0000256" key="1">
    <source>
        <dbReference type="SAM" id="MobiDB-lite"/>
    </source>
</evidence>
<sequence length="191" mass="20648">MDRNTIYRTGFASRSFFLKTYESLNEAAAMLYISLVCAVAADTIIAASLCTLLLKSRTGLKRTDSIITLLMAFSINTGLLTSICAIACLVTYAIWPQRFVFMGIFFALSKLYVNSLLASLNARTAFRSGRELDYDLSFGMGTSNRRISGSIAFPKVKDSSQGTGIHESAASTNSRMSDLKVSGLSPGSDSV</sequence>
<dbReference type="PANTHER" id="PTHR40465">
    <property type="entry name" value="CHROMOSOME 1, WHOLE GENOME SHOTGUN SEQUENCE"/>
    <property type="match status" value="1"/>
</dbReference>
<feature type="transmembrane region" description="Helical" evidence="2">
    <location>
        <begin position="100"/>
        <end position="120"/>
    </location>
</feature>
<feature type="transmembrane region" description="Helical" evidence="2">
    <location>
        <begin position="29"/>
        <end position="54"/>
    </location>
</feature>
<comment type="caution">
    <text evidence="4">The sequence shown here is derived from an EMBL/GenBank/DDBJ whole genome shotgun (WGS) entry which is preliminary data.</text>
</comment>